<name>A0A5C5X2J8_9PLAN</name>
<sequence>MVFATRRPLVVTRSVVATRSIVGQEKTIRPVLNPFFTLGANGVVAGGRIDPATILKQPILAVYPRAQ</sequence>
<evidence type="ECO:0000313" key="2">
    <source>
        <dbReference type="Proteomes" id="UP000317243"/>
    </source>
</evidence>
<protein>
    <submittedName>
        <fullName evidence="1">Uncharacterized protein</fullName>
    </submittedName>
</protein>
<reference evidence="1 2" key="1">
    <citation type="submission" date="2019-02" db="EMBL/GenBank/DDBJ databases">
        <title>Deep-cultivation of Planctomycetes and their phenomic and genomic characterization uncovers novel biology.</title>
        <authorList>
            <person name="Wiegand S."/>
            <person name="Jogler M."/>
            <person name="Boedeker C."/>
            <person name="Pinto D."/>
            <person name="Vollmers J."/>
            <person name="Rivas-Marin E."/>
            <person name="Kohn T."/>
            <person name="Peeters S.H."/>
            <person name="Heuer A."/>
            <person name="Rast P."/>
            <person name="Oberbeckmann S."/>
            <person name="Bunk B."/>
            <person name="Jeske O."/>
            <person name="Meyerdierks A."/>
            <person name="Storesund J.E."/>
            <person name="Kallscheuer N."/>
            <person name="Luecker S."/>
            <person name="Lage O.M."/>
            <person name="Pohl T."/>
            <person name="Merkel B.J."/>
            <person name="Hornburger P."/>
            <person name="Mueller R.-W."/>
            <person name="Bruemmer F."/>
            <person name="Labrenz M."/>
            <person name="Spormann A.M."/>
            <person name="Op Den Camp H."/>
            <person name="Overmann J."/>
            <person name="Amann R."/>
            <person name="Jetten M.S.M."/>
            <person name="Mascher T."/>
            <person name="Medema M.H."/>
            <person name="Devos D.P."/>
            <person name="Kaster A.-K."/>
            <person name="Ovreas L."/>
            <person name="Rohde M."/>
            <person name="Galperin M.Y."/>
            <person name="Jogler C."/>
        </authorList>
    </citation>
    <scope>NUCLEOTIDE SEQUENCE [LARGE SCALE GENOMIC DNA]</scope>
    <source>
        <strain evidence="1 2">KOR42</strain>
    </source>
</reference>
<organism evidence="1 2">
    <name type="scientific">Thalassoglobus neptunius</name>
    <dbReference type="NCBI Taxonomy" id="1938619"/>
    <lineage>
        <taxon>Bacteria</taxon>
        <taxon>Pseudomonadati</taxon>
        <taxon>Planctomycetota</taxon>
        <taxon>Planctomycetia</taxon>
        <taxon>Planctomycetales</taxon>
        <taxon>Planctomycetaceae</taxon>
        <taxon>Thalassoglobus</taxon>
    </lineage>
</organism>
<dbReference type="AlphaFoldDB" id="A0A5C5X2J8"/>
<dbReference type="EMBL" id="SIHI01000001">
    <property type="protein sequence ID" value="TWT57058.1"/>
    <property type="molecule type" value="Genomic_DNA"/>
</dbReference>
<comment type="caution">
    <text evidence="1">The sequence shown here is derived from an EMBL/GenBank/DDBJ whole genome shotgun (WGS) entry which is preliminary data.</text>
</comment>
<evidence type="ECO:0000313" key="1">
    <source>
        <dbReference type="EMBL" id="TWT57058.1"/>
    </source>
</evidence>
<accession>A0A5C5X2J8</accession>
<gene>
    <name evidence="1" type="ORF">KOR42_04160</name>
</gene>
<dbReference type="Proteomes" id="UP000317243">
    <property type="component" value="Unassembled WGS sequence"/>
</dbReference>
<proteinExistence type="predicted"/>
<keyword evidence="2" id="KW-1185">Reference proteome</keyword>